<dbReference type="AlphaFoldDB" id="A0A512D7P1"/>
<protein>
    <recommendedName>
        <fullName evidence="1">Aminoglycoside phosphotransferase domain-containing protein</fullName>
    </recommendedName>
</protein>
<reference evidence="2 3" key="1">
    <citation type="submission" date="2019-07" db="EMBL/GenBank/DDBJ databases">
        <title>Whole genome shotgun sequence of Cellulomonas aerilata NBRC 106308.</title>
        <authorList>
            <person name="Hosoyama A."/>
            <person name="Uohara A."/>
            <person name="Ohji S."/>
            <person name="Ichikawa N."/>
        </authorList>
    </citation>
    <scope>NUCLEOTIDE SEQUENCE [LARGE SCALE GENOMIC DNA]</scope>
    <source>
        <strain evidence="2 3">NBRC 106308</strain>
    </source>
</reference>
<comment type="caution">
    <text evidence="2">The sequence shown here is derived from an EMBL/GenBank/DDBJ whole genome shotgun (WGS) entry which is preliminary data.</text>
</comment>
<dbReference type="Proteomes" id="UP000321181">
    <property type="component" value="Unassembled WGS sequence"/>
</dbReference>
<dbReference type="Pfam" id="PF01636">
    <property type="entry name" value="APH"/>
    <property type="match status" value="1"/>
</dbReference>
<proteinExistence type="predicted"/>
<accession>A0A512D7P1</accession>
<sequence>MPQYPLPDRVGAEEVLAAAARRTAALHDAARGLDRSGAVWQPRGHEPAEVVCHNDLAPDTMVLDGGRLVGIIDWDTASPGPRVWDLAYLAYRLVPLSHPDHDGLRLDRVARARRLRVLCDALGHDLAPPEVLRGAVVRLEDLAAWTLARATADDDDRLRGHVDLYRRDARWIGASCGVLAEDRASD</sequence>
<dbReference type="RefSeq" id="WP_186816358.1">
    <property type="nucleotide sequence ID" value="NZ_BAAARM010000001.1"/>
</dbReference>
<evidence type="ECO:0000259" key="1">
    <source>
        <dbReference type="Pfam" id="PF01636"/>
    </source>
</evidence>
<name>A0A512D7P1_9CELL</name>
<gene>
    <name evidence="2" type="ORF">CAE01nite_02210</name>
</gene>
<organism evidence="2 3">
    <name type="scientific">Cellulomonas aerilata</name>
    <dbReference type="NCBI Taxonomy" id="515326"/>
    <lineage>
        <taxon>Bacteria</taxon>
        <taxon>Bacillati</taxon>
        <taxon>Actinomycetota</taxon>
        <taxon>Actinomycetes</taxon>
        <taxon>Micrococcales</taxon>
        <taxon>Cellulomonadaceae</taxon>
        <taxon>Cellulomonas</taxon>
    </lineage>
</organism>
<keyword evidence="3" id="KW-1185">Reference proteome</keyword>
<evidence type="ECO:0000313" key="3">
    <source>
        <dbReference type="Proteomes" id="UP000321181"/>
    </source>
</evidence>
<dbReference type="InterPro" id="IPR002575">
    <property type="entry name" value="Aminoglycoside_PTrfase"/>
</dbReference>
<evidence type="ECO:0000313" key="2">
    <source>
        <dbReference type="EMBL" id="GEO32496.1"/>
    </source>
</evidence>
<feature type="domain" description="Aminoglycoside phosphotransferase" evidence="1">
    <location>
        <begin position="20"/>
        <end position="93"/>
    </location>
</feature>
<dbReference type="InterPro" id="IPR011009">
    <property type="entry name" value="Kinase-like_dom_sf"/>
</dbReference>
<dbReference type="EMBL" id="BJYY01000001">
    <property type="protein sequence ID" value="GEO32496.1"/>
    <property type="molecule type" value="Genomic_DNA"/>
</dbReference>
<dbReference type="Gene3D" id="3.90.1200.10">
    <property type="match status" value="1"/>
</dbReference>
<dbReference type="SUPFAM" id="SSF56112">
    <property type="entry name" value="Protein kinase-like (PK-like)"/>
    <property type="match status" value="1"/>
</dbReference>